<comment type="subunit">
    <text evidence="3">Constitutively interacts with CASP4; required for the localization of procaspase 4 to the ER.</text>
</comment>
<reference evidence="13" key="1">
    <citation type="journal article" date="2022" name="Front. Genet.">
        <title>Chromosome-Scale Assembly of the Dendrobium nobile Genome Provides Insights Into the Molecular Mechanism of the Biosynthesis of the Medicinal Active Ingredient of Dendrobium.</title>
        <authorList>
            <person name="Xu Q."/>
            <person name="Niu S.-C."/>
            <person name="Li K.-L."/>
            <person name="Zheng P.-J."/>
            <person name="Zhang X.-J."/>
            <person name="Jia Y."/>
            <person name="Liu Y."/>
            <person name="Niu Y.-X."/>
            <person name="Yu L.-H."/>
            <person name="Chen D.-F."/>
            <person name="Zhang G.-Q."/>
        </authorList>
    </citation>
    <scope>NUCLEOTIDE SEQUENCE</scope>
    <source>
        <tissue evidence="13">Leaf</tissue>
    </source>
</reference>
<comment type="caution">
    <text evidence="13">The sequence shown here is derived from an EMBL/GenBank/DDBJ whole genome shotgun (WGS) entry which is preliminary data.</text>
</comment>
<evidence type="ECO:0000256" key="2">
    <source>
        <dbReference type="ARBA" id="ARBA00007984"/>
    </source>
</evidence>
<dbReference type="Proteomes" id="UP000829196">
    <property type="component" value="Unassembled WGS sequence"/>
</dbReference>
<evidence type="ECO:0000256" key="6">
    <source>
        <dbReference type="ARBA" id="ARBA00022824"/>
    </source>
</evidence>
<feature type="compositionally biased region" description="Low complexity" evidence="11">
    <location>
        <begin position="17"/>
        <end position="27"/>
    </location>
</feature>
<evidence type="ECO:0000256" key="11">
    <source>
        <dbReference type="SAM" id="MobiDB-lite"/>
    </source>
</evidence>
<keyword evidence="7 12" id="KW-1133">Transmembrane helix</keyword>
<gene>
    <name evidence="13" type="ORF">KFK09_017474</name>
</gene>
<protein>
    <recommendedName>
        <fullName evidence="15">Transmembrane protein</fullName>
    </recommendedName>
</protein>
<evidence type="ECO:0000256" key="9">
    <source>
        <dbReference type="ARBA" id="ARBA00023180"/>
    </source>
</evidence>
<dbReference type="OrthoDB" id="10022292at2759"/>
<keyword evidence="4 12" id="KW-0812">Transmembrane</keyword>
<evidence type="ECO:0000256" key="1">
    <source>
        <dbReference type="ARBA" id="ARBA00004477"/>
    </source>
</evidence>
<feature type="compositionally biased region" description="Low complexity" evidence="11">
    <location>
        <begin position="84"/>
        <end position="99"/>
    </location>
</feature>
<evidence type="ECO:0000256" key="10">
    <source>
        <dbReference type="ARBA" id="ARBA00024938"/>
    </source>
</evidence>
<name>A0A8T3B2B1_DENNO</name>
<feature type="compositionally biased region" description="Basic and acidic residues" evidence="11">
    <location>
        <begin position="116"/>
        <end position="125"/>
    </location>
</feature>
<organism evidence="13 14">
    <name type="scientific">Dendrobium nobile</name>
    <name type="common">Orchid</name>
    <dbReference type="NCBI Taxonomy" id="94219"/>
    <lineage>
        <taxon>Eukaryota</taxon>
        <taxon>Viridiplantae</taxon>
        <taxon>Streptophyta</taxon>
        <taxon>Embryophyta</taxon>
        <taxon>Tracheophyta</taxon>
        <taxon>Spermatophyta</taxon>
        <taxon>Magnoliopsida</taxon>
        <taxon>Liliopsida</taxon>
        <taxon>Asparagales</taxon>
        <taxon>Orchidaceae</taxon>
        <taxon>Epidendroideae</taxon>
        <taxon>Malaxideae</taxon>
        <taxon>Dendrobiinae</taxon>
        <taxon>Dendrobium</taxon>
    </lineage>
</organism>
<feature type="transmembrane region" description="Helical" evidence="12">
    <location>
        <begin position="474"/>
        <end position="493"/>
    </location>
</feature>
<keyword evidence="6" id="KW-0256">Endoplasmic reticulum</keyword>
<evidence type="ECO:0000256" key="12">
    <source>
        <dbReference type="SAM" id="Phobius"/>
    </source>
</evidence>
<keyword evidence="9" id="KW-0325">Glycoprotein</keyword>
<evidence type="ECO:0000313" key="13">
    <source>
        <dbReference type="EMBL" id="KAI0502521.1"/>
    </source>
</evidence>
<comment type="function">
    <text evidence="10">Critical mediator, in cooperation with CASP4, of endoplasmic reticulum-stress induced apoptosis. Required or the activation of CASP4 following endoplasmic reticulum stress.</text>
</comment>
<keyword evidence="14" id="KW-1185">Reference proteome</keyword>
<keyword evidence="5" id="KW-0053">Apoptosis</keyword>
<evidence type="ECO:0000256" key="5">
    <source>
        <dbReference type="ARBA" id="ARBA00022703"/>
    </source>
</evidence>
<dbReference type="EMBL" id="JAGYWB010000012">
    <property type="protein sequence ID" value="KAI0502521.1"/>
    <property type="molecule type" value="Genomic_DNA"/>
</dbReference>
<evidence type="ECO:0000313" key="14">
    <source>
        <dbReference type="Proteomes" id="UP000829196"/>
    </source>
</evidence>
<dbReference type="GO" id="GO:0005794">
    <property type="term" value="C:Golgi apparatus"/>
    <property type="evidence" value="ECO:0007669"/>
    <property type="project" value="TreeGrafter"/>
</dbReference>
<feature type="region of interest" description="Disordered" evidence="11">
    <location>
        <begin position="1"/>
        <end position="136"/>
    </location>
</feature>
<dbReference type="PANTHER" id="PTHR13448:SF0">
    <property type="entry name" value="TRANSMEMBRANE PROTEIN 214"/>
    <property type="match status" value="1"/>
</dbReference>
<evidence type="ECO:0000256" key="7">
    <source>
        <dbReference type="ARBA" id="ARBA00022989"/>
    </source>
</evidence>
<dbReference type="GO" id="GO:0005789">
    <property type="term" value="C:endoplasmic reticulum membrane"/>
    <property type="evidence" value="ECO:0007669"/>
    <property type="project" value="UniProtKB-SubCell"/>
</dbReference>
<comment type="subcellular location">
    <subcellularLocation>
        <location evidence="1">Endoplasmic reticulum membrane</location>
        <topology evidence="1">Multi-pass membrane protein</topology>
    </subcellularLocation>
</comment>
<sequence length="511" mass="55652">MDAPTGSHPAADALEDNSNGSSAAASNHGWQKVTYGKRHRRQIQPAIPAAGDQLSNGVSPVERPNVFASVEQKAQERRRAIESAAVAASELRPPAAAAASDEDDDDSGAEGAGEAGQEKGEEVVKKVKQKKPKKPKVTVHEAASKIDASDLAAHLAEVSVSYESQNDIQLMRFADYFGRAFSGVSASQFPWTKMFKESPVAKIIEIPICHISEPVYKTSVDWIAAKSPEALADFVLWCLDCILADLAIQQAAAKGSKKVTQKPPSKSQVILITLLILERPKARPILINGAVRKGERIVPPFALDLLMRATFPTPSARVKATERLEALYPTLKELALAGTPGSKASKQASQQIFPYAANALQEDNLLLTREAANIFIWCLAQNSDCYKQWEKLHLENVEASISVLQKLSDEWKEHSTKLSPFGPLQETLQRLRDLNEKALSAADAGGNEASVKEADKYCKALLGRVTRRSTCLKSAVFVTVLAVVIGFIVSFNLESLDRKKLHEFFSSFQSL</sequence>
<evidence type="ECO:0008006" key="15">
    <source>
        <dbReference type="Google" id="ProtNLM"/>
    </source>
</evidence>
<evidence type="ECO:0000256" key="3">
    <source>
        <dbReference type="ARBA" id="ARBA00011720"/>
    </source>
</evidence>
<dbReference type="InterPro" id="IPR019308">
    <property type="entry name" value="TMEM214"/>
</dbReference>
<dbReference type="PANTHER" id="PTHR13448">
    <property type="entry name" value="TRANSMEMBRANE PROTEIN 214"/>
    <property type="match status" value="1"/>
</dbReference>
<keyword evidence="8 12" id="KW-0472">Membrane</keyword>
<evidence type="ECO:0000256" key="4">
    <source>
        <dbReference type="ARBA" id="ARBA00022692"/>
    </source>
</evidence>
<comment type="similarity">
    <text evidence="2">Belongs to the TMEM214 family.</text>
</comment>
<evidence type="ECO:0000256" key="8">
    <source>
        <dbReference type="ARBA" id="ARBA00023136"/>
    </source>
</evidence>
<dbReference type="Pfam" id="PF10151">
    <property type="entry name" value="TMEM214"/>
    <property type="match status" value="1"/>
</dbReference>
<accession>A0A8T3B2B1</accession>
<proteinExistence type="inferred from homology"/>
<dbReference type="AlphaFoldDB" id="A0A8T3B2B1"/>
<feature type="compositionally biased region" description="Basic residues" evidence="11">
    <location>
        <begin position="126"/>
        <end position="136"/>
    </location>
</feature>